<organism evidence="1 2">
    <name type="scientific">Brachionus plicatilis</name>
    <name type="common">Marine rotifer</name>
    <name type="synonym">Brachionus muelleri</name>
    <dbReference type="NCBI Taxonomy" id="10195"/>
    <lineage>
        <taxon>Eukaryota</taxon>
        <taxon>Metazoa</taxon>
        <taxon>Spiralia</taxon>
        <taxon>Gnathifera</taxon>
        <taxon>Rotifera</taxon>
        <taxon>Eurotatoria</taxon>
        <taxon>Monogononta</taxon>
        <taxon>Pseudotrocha</taxon>
        <taxon>Ploima</taxon>
        <taxon>Brachionidae</taxon>
        <taxon>Brachionus</taxon>
    </lineage>
</organism>
<evidence type="ECO:0000313" key="2">
    <source>
        <dbReference type="Proteomes" id="UP000276133"/>
    </source>
</evidence>
<dbReference type="Proteomes" id="UP000276133">
    <property type="component" value="Unassembled WGS sequence"/>
</dbReference>
<proteinExistence type="predicted"/>
<sequence>MARFLYYQNTFHLNDHSFILLINEKILNFRSIWSCSSFTIECTKRSKFWFYIILGKMNFDFNWINR</sequence>
<keyword evidence="2" id="KW-1185">Reference proteome</keyword>
<gene>
    <name evidence="1" type="ORF">BpHYR1_028013</name>
</gene>
<dbReference type="AlphaFoldDB" id="A0A3M7RKZ9"/>
<evidence type="ECO:0000313" key="1">
    <source>
        <dbReference type="EMBL" id="RNA24149.1"/>
    </source>
</evidence>
<name>A0A3M7RKZ9_BRAPC</name>
<accession>A0A3M7RKZ9</accession>
<dbReference type="EMBL" id="REGN01003165">
    <property type="protein sequence ID" value="RNA24149.1"/>
    <property type="molecule type" value="Genomic_DNA"/>
</dbReference>
<comment type="caution">
    <text evidence="1">The sequence shown here is derived from an EMBL/GenBank/DDBJ whole genome shotgun (WGS) entry which is preliminary data.</text>
</comment>
<reference evidence="1 2" key="1">
    <citation type="journal article" date="2018" name="Sci. Rep.">
        <title>Genomic signatures of local adaptation to the degree of environmental predictability in rotifers.</title>
        <authorList>
            <person name="Franch-Gras L."/>
            <person name="Hahn C."/>
            <person name="Garcia-Roger E.M."/>
            <person name="Carmona M.J."/>
            <person name="Serra M."/>
            <person name="Gomez A."/>
        </authorList>
    </citation>
    <scope>NUCLEOTIDE SEQUENCE [LARGE SCALE GENOMIC DNA]</scope>
    <source>
        <strain evidence="1">HYR1</strain>
    </source>
</reference>
<protein>
    <submittedName>
        <fullName evidence="1">Uncharacterized protein</fullName>
    </submittedName>
</protein>